<keyword evidence="9" id="KW-1185">Reference proteome</keyword>
<feature type="transmembrane region" description="Helical" evidence="6">
    <location>
        <begin position="822"/>
        <end position="841"/>
    </location>
</feature>
<feature type="domain" description="ABC3 transporter permease C-terminal" evidence="7">
    <location>
        <begin position="736"/>
        <end position="850"/>
    </location>
</feature>
<evidence type="ECO:0000256" key="4">
    <source>
        <dbReference type="ARBA" id="ARBA00022989"/>
    </source>
</evidence>
<feature type="transmembrane region" description="Helical" evidence="6">
    <location>
        <begin position="417"/>
        <end position="443"/>
    </location>
</feature>
<feature type="transmembrane region" description="Helical" evidence="6">
    <location>
        <begin position="504"/>
        <end position="524"/>
    </location>
</feature>
<evidence type="ECO:0000256" key="1">
    <source>
        <dbReference type="ARBA" id="ARBA00004651"/>
    </source>
</evidence>
<feature type="transmembrane region" description="Helical" evidence="6">
    <location>
        <begin position="732"/>
        <end position="754"/>
    </location>
</feature>
<organism evidence="8 9">
    <name type="scientific">Georgenia faecalis</name>
    <dbReference type="NCBI Taxonomy" id="2483799"/>
    <lineage>
        <taxon>Bacteria</taxon>
        <taxon>Bacillati</taxon>
        <taxon>Actinomycetota</taxon>
        <taxon>Actinomycetes</taxon>
        <taxon>Micrococcales</taxon>
        <taxon>Bogoriellaceae</taxon>
        <taxon>Georgenia</taxon>
    </lineage>
</organism>
<feature type="transmembrane region" description="Helical" evidence="6">
    <location>
        <begin position="449"/>
        <end position="471"/>
    </location>
</feature>
<keyword evidence="5 6" id="KW-0472">Membrane</keyword>
<evidence type="ECO:0000256" key="5">
    <source>
        <dbReference type="ARBA" id="ARBA00023136"/>
    </source>
</evidence>
<evidence type="ECO:0000259" key="7">
    <source>
        <dbReference type="Pfam" id="PF02687"/>
    </source>
</evidence>
<dbReference type="PANTHER" id="PTHR30287">
    <property type="entry name" value="MEMBRANE COMPONENT OF PREDICTED ABC SUPERFAMILY METABOLITE UPTAKE TRANSPORTER"/>
    <property type="match status" value="1"/>
</dbReference>
<feature type="transmembrane region" description="Helical" evidence="6">
    <location>
        <begin position="332"/>
        <end position="355"/>
    </location>
</feature>
<keyword evidence="4 6" id="KW-1133">Transmembrane helix</keyword>
<feature type="domain" description="ABC3 transporter permease C-terminal" evidence="7">
    <location>
        <begin position="283"/>
        <end position="404"/>
    </location>
</feature>
<dbReference type="InterPro" id="IPR038766">
    <property type="entry name" value="Membrane_comp_ABC_pdt"/>
</dbReference>
<dbReference type="PANTHER" id="PTHR30287:SF1">
    <property type="entry name" value="INNER MEMBRANE PROTEIN"/>
    <property type="match status" value="1"/>
</dbReference>
<comment type="caution">
    <text evidence="8">The sequence shown here is derived from an EMBL/GenBank/DDBJ whole genome shotgun (WGS) entry which is preliminary data.</text>
</comment>
<feature type="transmembrane region" description="Helical" evidence="6">
    <location>
        <begin position="785"/>
        <end position="810"/>
    </location>
</feature>
<dbReference type="EMBL" id="JBHSGF010000004">
    <property type="protein sequence ID" value="MFC4554944.1"/>
    <property type="molecule type" value="Genomic_DNA"/>
</dbReference>
<evidence type="ECO:0000256" key="2">
    <source>
        <dbReference type="ARBA" id="ARBA00022475"/>
    </source>
</evidence>
<evidence type="ECO:0000313" key="8">
    <source>
        <dbReference type="EMBL" id="MFC4554944.1"/>
    </source>
</evidence>
<reference evidence="9" key="1">
    <citation type="journal article" date="2019" name="Int. J. Syst. Evol. Microbiol.">
        <title>The Global Catalogue of Microorganisms (GCM) 10K type strain sequencing project: providing services to taxonomists for standard genome sequencing and annotation.</title>
        <authorList>
            <consortium name="The Broad Institute Genomics Platform"/>
            <consortium name="The Broad Institute Genome Sequencing Center for Infectious Disease"/>
            <person name="Wu L."/>
            <person name="Ma J."/>
        </authorList>
    </citation>
    <scope>NUCLEOTIDE SEQUENCE [LARGE SCALE GENOMIC DNA]</scope>
    <source>
        <strain evidence="9">JCM 3369</strain>
    </source>
</reference>
<feature type="transmembrane region" description="Helical" evidence="6">
    <location>
        <begin position="284"/>
        <end position="305"/>
    </location>
</feature>
<accession>A0ABV9DA88</accession>
<gene>
    <name evidence="8" type="ORF">ACFO3F_06770</name>
</gene>
<feature type="transmembrane region" description="Helical" evidence="6">
    <location>
        <begin position="36"/>
        <end position="57"/>
    </location>
</feature>
<dbReference type="Proteomes" id="UP001595955">
    <property type="component" value="Unassembled WGS sequence"/>
</dbReference>
<feature type="transmembrane region" description="Helical" evidence="6">
    <location>
        <begin position="375"/>
        <end position="396"/>
    </location>
</feature>
<evidence type="ECO:0000256" key="6">
    <source>
        <dbReference type="SAM" id="Phobius"/>
    </source>
</evidence>
<dbReference type="Pfam" id="PF02687">
    <property type="entry name" value="FtsX"/>
    <property type="match status" value="2"/>
</dbReference>
<evidence type="ECO:0000313" key="9">
    <source>
        <dbReference type="Proteomes" id="UP001595955"/>
    </source>
</evidence>
<keyword evidence="2" id="KW-1003">Cell membrane</keyword>
<evidence type="ECO:0000256" key="3">
    <source>
        <dbReference type="ARBA" id="ARBA00022692"/>
    </source>
</evidence>
<keyword evidence="3 6" id="KW-0812">Transmembrane</keyword>
<protein>
    <submittedName>
        <fullName evidence="8">ABC transporter permease</fullName>
    </submittedName>
</protein>
<proteinExistence type="predicted"/>
<dbReference type="InterPro" id="IPR003838">
    <property type="entry name" value="ABC3_permease_C"/>
</dbReference>
<name>A0ABV9DA88_9MICO</name>
<comment type="subcellular location">
    <subcellularLocation>
        <location evidence="1">Cell membrane</location>
        <topology evidence="1">Multi-pass membrane protein</topology>
    </subcellularLocation>
</comment>
<sequence>MSRTSTRTGPTTPTSGVALTTWVLARASLRHNRRGVAGVFIAVLVASMLVTALGVLLESGLRGGTPPHRLAGADVVVGAPQSLPIPGDMSEAFAERATLPADVVADVSAVDGVERAVGDLTVPLTTAAHEEVEAHGWSSAALTPYTLTAGEEPRRPGDVVVDGSFGVAPGDTLTLAHGGTVTEYDVVGTVDGGAPAPQGVGDDGAPSGTVFLTDDRAAQLWPREGEVALVGVRAEDGVDAEALAERIAAAVPDAEVYTGDRRGDVESTDAYGARGMLTALSASFAGTALLVAVFVVANTLALSVAQRRREFALLKAVGTTRGQVHAMIAREVTLVAGLAALLGAGPGYWLASFLGEQFAGAGVIPASFVLARSPLPALAAVLLSVVTALGAAAVAARRPAAIEPVDALRESVVETPALGRVRILTSVVLAVLGLGASLAPLVLPGLSGVVVVASAALVLVIAAGLAGPWIVERLLHVLGPVLRRSRSASVVLADANARGFTRRLSSAVVPLALAIALGSVQLFTPTTVAAEAARQASDGTVADLVVASPASGISDAVAGEVAALPGVEAVTAVTTSEALVTTELVDDEALAERIGVQGVDPATVDQTLDLGVTGGDLARLAEPGTVALSTESARSLGADEGEEVTFHLGDGAPTTATVVATYERGLGFGDVTMDGAVLRAHTTTGLADHLLVATSSPDGAGVAHAVAALGLVAQDRDELAAVASDVTTGDEWVSLLALLVILGYVGLAVVNTLVMATAERRGEFDLLRLVGSTDRQVRRMAGVESLLVVGMAVVIGTAIAIPPLAGIALGVSGLPFPTIAPVPYLLIVGVTALLGVASIAVPTRLALRAPLGG</sequence>
<dbReference type="RefSeq" id="WP_122823957.1">
    <property type="nucleotide sequence ID" value="NZ_CP033325.1"/>
</dbReference>